<name>A0AA39TKI3_9AGAR</name>
<protein>
    <submittedName>
        <fullName evidence="1">Uncharacterized protein</fullName>
    </submittedName>
</protein>
<evidence type="ECO:0000313" key="2">
    <source>
        <dbReference type="Proteomes" id="UP001175228"/>
    </source>
</evidence>
<accession>A0AA39TKI3</accession>
<organism evidence="1 2">
    <name type="scientific">Armillaria luteobubalina</name>
    <dbReference type="NCBI Taxonomy" id="153913"/>
    <lineage>
        <taxon>Eukaryota</taxon>
        <taxon>Fungi</taxon>
        <taxon>Dikarya</taxon>
        <taxon>Basidiomycota</taxon>
        <taxon>Agaricomycotina</taxon>
        <taxon>Agaricomycetes</taxon>
        <taxon>Agaricomycetidae</taxon>
        <taxon>Agaricales</taxon>
        <taxon>Marasmiineae</taxon>
        <taxon>Physalacriaceae</taxon>
        <taxon>Armillaria</taxon>
    </lineage>
</organism>
<keyword evidence="2" id="KW-1185">Reference proteome</keyword>
<dbReference type="AlphaFoldDB" id="A0AA39TKI3"/>
<gene>
    <name evidence="1" type="ORF">EDD18DRAFT_1465151</name>
</gene>
<evidence type="ECO:0000313" key="1">
    <source>
        <dbReference type="EMBL" id="KAK0492941.1"/>
    </source>
</evidence>
<reference evidence="1" key="1">
    <citation type="submission" date="2023-06" db="EMBL/GenBank/DDBJ databases">
        <authorList>
            <consortium name="Lawrence Berkeley National Laboratory"/>
            <person name="Ahrendt S."/>
            <person name="Sahu N."/>
            <person name="Indic B."/>
            <person name="Wong-Bajracharya J."/>
            <person name="Merenyi Z."/>
            <person name="Ke H.-M."/>
            <person name="Monk M."/>
            <person name="Kocsube S."/>
            <person name="Drula E."/>
            <person name="Lipzen A."/>
            <person name="Balint B."/>
            <person name="Henrissat B."/>
            <person name="Andreopoulos B."/>
            <person name="Martin F.M."/>
            <person name="Harder C.B."/>
            <person name="Rigling D."/>
            <person name="Ford K.L."/>
            <person name="Foster G.D."/>
            <person name="Pangilinan J."/>
            <person name="Papanicolaou A."/>
            <person name="Barry K."/>
            <person name="LaButti K."/>
            <person name="Viragh M."/>
            <person name="Koriabine M."/>
            <person name="Yan M."/>
            <person name="Riley R."/>
            <person name="Champramary S."/>
            <person name="Plett K.L."/>
            <person name="Tsai I.J."/>
            <person name="Slot J."/>
            <person name="Sipos G."/>
            <person name="Plett J."/>
            <person name="Nagy L.G."/>
            <person name="Grigoriev I.V."/>
        </authorList>
    </citation>
    <scope>NUCLEOTIDE SEQUENCE</scope>
    <source>
        <strain evidence="1">HWK02</strain>
    </source>
</reference>
<proteinExistence type="predicted"/>
<sequence length="198" mass="21934">MSTITAPSKFIVITKDNKSVLFLRKDVSEYQSLIASIKSYFSTAGHPKIVIQTRDLSVCAGNYVDIPPGLWSMVITEIDNVRVTTGHTGFNYVSDPLVAKHSHKVSTFFPSKLSADTTNTTATPTSPTIETPTSTTDVPKPRFIIAFMGTKRVFLQWPDVADYDALFVTLNQQFPNINLNYKDDYSIQTNDLDICGGI</sequence>
<dbReference type="Proteomes" id="UP001175228">
    <property type="component" value="Unassembled WGS sequence"/>
</dbReference>
<dbReference type="EMBL" id="JAUEPU010000027">
    <property type="protein sequence ID" value="KAK0492941.1"/>
    <property type="molecule type" value="Genomic_DNA"/>
</dbReference>
<comment type="caution">
    <text evidence="1">The sequence shown here is derived from an EMBL/GenBank/DDBJ whole genome shotgun (WGS) entry which is preliminary data.</text>
</comment>